<accession>A0A0M2V5M6</accession>
<comment type="caution">
    <text evidence="1">The sequence shown here is derived from an EMBL/GenBank/DDBJ whole genome shotgun (WGS) entry which is preliminary data.</text>
</comment>
<keyword evidence="2" id="KW-1185">Reference proteome</keyword>
<name>A0A0M2V5M6_9GAMM</name>
<organism evidence="1 2">
    <name type="scientific">Arsukibacterium ikkense</name>
    <dbReference type="NCBI Taxonomy" id="336831"/>
    <lineage>
        <taxon>Bacteria</taxon>
        <taxon>Pseudomonadati</taxon>
        <taxon>Pseudomonadota</taxon>
        <taxon>Gammaproteobacteria</taxon>
        <taxon>Chromatiales</taxon>
        <taxon>Chromatiaceae</taxon>
        <taxon>Arsukibacterium</taxon>
    </lineage>
</organism>
<sequence>MRESEPKIYYQLPRWPKHRFAEQTIEKIVSVFKSLSDKQQQQILRACEKTVWYRTNDWSGFNFWQPDELWNYLNALLPIFTSLPDAFELACTLRVNRVASDPTWSTLIAKWQPPTELQHLVTIKTKPYRDTGKNGYTVLTLKRNSDKPLKHHVGDHGFFVALAVIYFCFSNANRSFHQT</sequence>
<dbReference type="Proteomes" id="UP000034228">
    <property type="component" value="Unassembled WGS sequence"/>
</dbReference>
<proteinExistence type="predicted"/>
<dbReference type="AlphaFoldDB" id="A0A0M2V5M6"/>
<gene>
    <name evidence="1" type="ORF">WG68_12510</name>
</gene>
<evidence type="ECO:0000313" key="2">
    <source>
        <dbReference type="Proteomes" id="UP000034228"/>
    </source>
</evidence>
<dbReference type="EMBL" id="LAHO01000012">
    <property type="protein sequence ID" value="KKO44960.1"/>
    <property type="molecule type" value="Genomic_DNA"/>
</dbReference>
<reference evidence="1 2" key="1">
    <citation type="submission" date="2015-03" db="EMBL/GenBank/DDBJ databases">
        <title>Draft genome sequences of two protease-producing strains of Arsukibacterium isolated from two cold and alkaline environments.</title>
        <authorList>
            <person name="Lylloff J.E."/>
            <person name="Skov L.B."/>
            <person name="Jepsen M."/>
            <person name="Hallin P.F."/>
            <person name="Sorensen S.J."/>
            <person name="Stougaard P."/>
            <person name="Glaring M.A."/>
        </authorList>
    </citation>
    <scope>NUCLEOTIDE SEQUENCE [LARGE SCALE GENOMIC DNA]</scope>
    <source>
        <strain evidence="1 2">GCM72</strain>
    </source>
</reference>
<evidence type="ECO:0000313" key="1">
    <source>
        <dbReference type="EMBL" id="KKO44960.1"/>
    </source>
</evidence>
<protein>
    <submittedName>
        <fullName evidence="1">Uncharacterized protein</fullName>
    </submittedName>
</protein>